<keyword evidence="1" id="KW-0285">Flavoprotein</keyword>
<dbReference type="GO" id="GO:0046306">
    <property type="term" value="P:alkanesulfonate catabolic process"/>
    <property type="evidence" value="ECO:0007669"/>
    <property type="project" value="TreeGrafter"/>
</dbReference>
<evidence type="ECO:0000256" key="2">
    <source>
        <dbReference type="ARBA" id="ARBA00022643"/>
    </source>
</evidence>
<gene>
    <name evidence="6" type="ordered locus">Jden_0395</name>
</gene>
<dbReference type="Proteomes" id="UP000000628">
    <property type="component" value="Chromosome"/>
</dbReference>
<dbReference type="eggNOG" id="COG2141">
    <property type="taxonomic scope" value="Bacteria"/>
</dbReference>
<protein>
    <submittedName>
        <fullName evidence="6">Luciferase-like monooxygenase</fullName>
    </submittedName>
</protein>
<dbReference type="AlphaFoldDB" id="C7QZQ7"/>
<dbReference type="Pfam" id="PF00296">
    <property type="entry name" value="Bac_luciferase"/>
    <property type="match status" value="1"/>
</dbReference>
<dbReference type="PANTHER" id="PTHR42847:SF4">
    <property type="entry name" value="ALKANESULFONATE MONOOXYGENASE-RELATED"/>
    <property type="match status" value="1"/>
</dbReference>
<evidence type="ECO:0000313" key="6">
    <source>
        <dbReference type="EMBL" id="ACV08063.1"/>
    </source>
</evidence>
<dbReference type="OrthoDB" id="143323at2"/>
<evidence type="ECO:0000256" key="3">
    <source>
        <dbReference type="ARBA" id="ARBA00023002"/>
    </source>
</evidence>
<name>C7QZQ7_JONDD</name>
<keyword evidence="2" id="KW-0288">FMN</keyword>
<accession>C7QZQ7</accession>
<dbReference type="KEGG" id="jde:Jden_0395"/>
<reference evidence="6 7" key="1">
    <citation type="journal article" date="2009" name="Stand. Genomic Sci.">
        <title>Complete genome sequence of Jonesia denitrificans type strain (Prevot 55134).</title>
        <authorList>
            <person name="Pukall R."/>
            <person name="Gehrich-Schroter G."/>
            <person name="Lapidus A."/>
            <person name="Nolan M."/>
            <person name="Glavina Del Rio T."/>
            <person name="Lucas S."/>
            <person name="Chen F."/>
            <person name="Tice H."/>
            <person name="Pitluck S."/>
            <person name="Cheng J.F."/>
            <person name="Copeland A."/>
            <person name="Saunders E."/>
            <person name="Brettin T."/>
            <person name="Detter J.C."/>
            <person name="Bruce D."/>
            <person name="Goodwin L."/>
            <person name="Pati A."/>
            <person name="Ivanova N."/>
            <person name="Mavromatis K."/>
            <person name="Ovchinnikova G."/>
            <person name="Chen A."/>
            <person name="Palaniappan K."/>
            <person name="Land M."/>
            <person name="Hauser L."/>
            <person name="Chang Y.J."/>
            <person name="Jeffries C.D."/>
            <person name="Chain P."/>
            <person name="Goker M."/>
            <person name="Bristow J."/>
            <person name="Eisen J.A."/>
            <person name="Markowitz V."/>
            <person name="Hugenholtz P."/>
            <person name="Kyrpides N.C."/>
            <person name="Klenk H.P."/>
            <person name="Han C."/>
        </authorList>
    </citation>
    <scope>NUCLEOTIDE SEQUENCE [LARGE SCALE GENOMIC DNA]</scope>
    <source>
        <strain evidence="7">ATCC 14870 / DSM 20603 / BCRC 15368 / CIP 55.134 / JCM 11481 / NBRC 15587 / NCTC 10816 / Prevot 55134</strain>
    </source>
</reference>
<keyword evidence="4 6" id="KW-0503">Monooxygenase</keyword>
<evidence type="ECO:0000256" key="4">
    <source>
        <dbReference type="ARBA" id="ARBA00023033"/>
    </source>
</evidence>
<dbReference type="SUPFAM" id="SSF51679">
    <property type="entry name" value="Bacterial luciferase-like"/>
    <property type="match status" value="1"/>
</dbReference>
<dbReference type="Gene3D" id="3.20.20.30">
    <property type="entry name" value="Luciferase-like domain"/>
    <property type="match status" value="1"/>
</dbReference>
<evidence type="ECO:0000259" key="5">
    <source>
        <dbReference type="Pfam" id="PF00296"/>
    </source>
</evidence>
<keyword evidence="7" id="KW-1185">Reference proteome</keyword>
<organism evidence="6 7">
    <name type="scientific">Jonesia denitrificans (strain ATCC 14870 / DSM 20603 / BCRC 15368 / CIP 55.134 / JCM 11481 / NBRC 15587 / NCTC 10816 / Prevot 55134)</name>
    <name type="common">Listeria denitrificans</name>
    <dbReference type="NCBI Taxonomy" id="471856"/>
    <lineage>
        <taxon>Bacteria</taxon>
        <taxon>Bacillati</taxon>
        <taxon>Actinomycetota</taxon>
        <taxon>Actinomycetes</taxon>
        <taxon>Micrococcales</taxon>
        <taxon>Jonesiaceae</taxon>
        <taxon>Jonesia</taxon>
    </lineage>
</organism>
<evidence type="ECO:0000313" key="7">
    <source>
        <dbReference type="Proteomes" id="UP000000628"/>
    </source>
</evidence>
<feature type="domain" description="Luciferase-like" evidence="5">
    <location>
        <begin position="4"/>
        <end position="259"/>
    </location>
</feature>
<proteinExistence type="predicted"/>
<dbReference type="PANTHER" id="PTHR42847">
    <property type="entry name" value="ALKANESULFONATE MONOOXYGENASE"/>
    <property type="match status" value="1"/>
</dbReference>
<evidence type="ECO:0000256" key="1">
    <source>
        <dbReference type="ARBA" id="ARBA00022630"/>
    </source>
</evidence>
<dbReference type="NCBIfam" id="TIGR03560">
    <property type="entry name" value="F420_Rv1855c"/>
    <property type="match status" value="1"/>
</dbReference>
<dbReference type="InterPro" id="IPR011251">
    <property type="entry name" value="Luciferase-like_dom"/>
</dbReference>
<dbReference type="InterPro" id="IPR019952">
    <property type="entry name" value="F420_OxRdatse_Rv1855c_pred"/>
</dbReference>
<sequence>MDFRIFTEPQQGATYDDLLAVAQATERLGFSAFFRSDHFLTMGGNGQPGPTDAWLTLAALARETSTIRLGTLVTSATFRHPGLLAIQVAQVDQMSQGRVDFGLGTGWYEAEHTAYGVPFPAHRFSLLEEQLAVITGLWETPDGQSFSYEGHHYTLTNSPALPKPTQERIPVIVGGGGPRRTPALAARYATEFNTPFIAFEELEGTFTRVREACTQAGRDPNELTYSSAFVACVGADDAEFERRATAIGRDPDELRRNGIAGTVPQAIAAVAKARDAGAQRIYLQILDLSDLDHLELIAREVVPAFA</sequence>
<dbReference type="InterPro" id="IPR050172">
    <property type="entry name" value="SsuD_RutA_monooxygenase"/>
</dbReference>
<dbReference type="EMBL" id="CP001706">
    <property type="protein sequence ID" value="ACV08063.1"/>
    <property type="molecule type" value="Genomic_DNA"/>
</dbReference>
<dbReference type="HOGENOM" id="CLU_027853_6_2_11"/>
<dbReference type="GO" id="GO:0008726">
    <property type="term" value="F:alkanesulfonate monooxygenase activity"/>
    <property type="evidence" value="ECO:0007669"/>
    <property type="project" value="TreeGrafter"/>
</dbReference>
<dbReference type="STRING" id="471856.Jden_0395"/>
<dbReference type="InterPro" id="IPR036661">
    <property type="entry name" value="Luciferase-like_sf"/>
</dbReference>
<dbReference type="RefSeq" id="WP_015770692.1">
    <property type="nucleotide sequence ID" value="NC_013174.1"/>
</dbReference>
<keyword evidence="3" id="KW-0560">Oxidoreductase</keyword>